<dbReference type="InParanoid" id="A0A0D0CGM4"/>
<evidence type="ECO:0000313" key="2">
    <source>
        <dbReference type="Proteomes" id="UP000054538"/>
    </source>
</evidence>
<dbReference type="OrthoDB" id="3231351at2759"/>
<proteinExistence type="predicted"/>
<feature type="non-terminal residue" evidence="1">
    <location>
        <position position="1"/>
    </location>
</feature>
<dbReference type="Proteomes" id="UP000054538">
    <property type="component" value="Unassembled WGS sequence"/>
</dbReference>
<organism evidence="1 2">
    <name type="scientific">Paxillus rubicundulus Ve08.2h10</name>
    <dbReference type="NCBI Taxonomy" id="930991"/>
    <lineage>
        <taxon>Eukaryota</taxon>
        <taxon>Fungi</taxon>
        <taxon>Dikarya</taxon>
        <taxon>Basidiomycota</taxon>
        <taxon>Agaricomycotina</taxon>
        <taxon>Agaricomycetes</taxon>
        <taxon>Agaricomycetidae</taxon>
        <taxon>Boletales</taxon>
        <taxon>Paxilineae</taxon>
        <taxon>Paxillaceae</taxon>
        <taxon>Paxillus</taxon>
    </lineage>
</organism>
<gene>
    <name evidence="1" type="ORF">PAXRUDRAFT_790686</name>
</gene>
<protein>
    <submittedName>
        <fullName evidence="1">Uncharacterized protein</fullName>
    </submittedName>
</protein>
<name>A0A0D0CGM4_9AGAM</name>
<sequence>KKATAALPPIAWDANDHILVWRLIAEITKPQNFKVLCGKLTKHENTLGETKASIFLVNWLSSTP</sequence>
<dbReference type="EMBL" id="KN828872">
    <property type="protein sequence ID" value="KIK74428.1"/>
    <property type="molecule type" value="Genomic_DNA"/>
</dbReference>
<reference evidence="1 2" key="1">
    <citation type="submission" date="2014-04" db="EMBL/GenBank/DDBJ databases">
        <authorList>
            <consortium name="DOE Joint Genome Institute"/>
            <person name="Kuo A."/>
            <person name="Kohler A."/>
            <person name="Jargeat P."/>
            <person name="Nagy L.G."/>
            <person name="Floudas D."/>
            <person name="Copeland A."/>
            <person name="Barry K.W."/>
            <person name="Cichocki N."/>
            <person name="Veneault-Fourrey C."/>
            <person name="LaButti K."/>
            <person name="Lindquist E.A."/>
            <person name="Lipzen A."/>
            <person name="Lundell T."/>
            <person name="Morin E."/>
            <person name="Murat C."/>
            <person name="Sun H."/>
            <person name="Tunlid A."/>
            <person name="Henrissat B."/>
            <person name="Grigoriev I.V."/>
            <person name="Hibbett D.S."/>
            <person name="Martin F."/>
            <person name="Nordberg H.P."/>
            <person name="Cantor M.N."/>
            <person name="Hua S.X."/>
        </authorList>
    </citation>
    <scope>NUCLEOTIDE SEQUENCE [LARGE SCALE GENOMIC DNA]</scope>
    <source>
        <strain evidence="1 2">Ve08.2h10</strain>
    </source>
</reference>
<evidence type="ECO:0000313" key="1">
    <source>
        <dbReference type="EMBL" id="KIK74428.1"/>
    </source>
</evidence>
<accession>A0A0D0CGM4</accession>
<keyword evidence="2" id="KW-1185">Reference proteome</keyword>
<dbReference type="HOGENOM" id="CLU_207418_0_0_1"/>
<reference evidence="2" key="2">
    <citation type="submission" date="2015-01" db="EMBL/GenBank/DDBJ databases">
        <title>Evolutionary Origins and Diversification of the Mycorrhizal Mutualists.</title>
        <authorList>
            <consortium name="DOE Joint Genome Institute"/>
            <consortium name="Mycorrhizal Genomics Consortium"/>
            <person name="Kohler A."/>
            <person name="Kuo A."/>
            <person name="Nagy L.G."/>
            <person name="Floudas D."/>
            <person name="Copeland A."/>
            <person name="Barry K.W."/>
            <person name="Cichocki N."/>
            <person name="Veneault-Fourrey C."/>
            <person name="LaButti K."/>
            <person name="Lindquist E.A."/>
            <person name="Lipzen A."/>
            <person name="Lundell T."/>
            <person name="Morin E."/>
            <person name="Murat C."/>
            <person name="Riley R."/>
            <person name="Ohm R."/>
            <person name="Sun H."/>
            <person name="Tunlid A."/>
            <person name="Henrissat B."/>
            <person name="Grigoriev I.V."/>
            <person name="Hibbett D.S."/>
            <person name="Martin F."/>
        </authorList>
    </citation>
    <scope>NUCLEOTIDE SEQUENCE [LARGE SCALE GENOMIC DNA]</scope>
    <source>
        <strain evidence="2">Ve08.2h10</strain>
    </source>
</reference>
<dbReference type="AlphaFoldDB" id="A0A0D0CGM4"/>